<dbReference type="PANTHER" id="PTHR22990:SF15">
    <property type="entry name" value="F-BOX ONLY PROTEIN 10"/>
    <property type="match status" value="1"/>
</dbReference>
<keyword evidence="2" id="KW-0677">Repeat</keyword>
<evidence type="ECO:0000256" key="3">
    <source>
        <dbReference type="ARBA" id="ARBA00022786"/>
    </source>
</evidence>
<dbReference type="SMART" id="SM00710">
    <property type="entry name" value="PbH1"/>
    <property type="match status" value="7"/>
</dbReference>
<dbReference type="InterPro" id="IPR039448">
    <property type="entry name" value="Beta_helix"/>
</dbReference>
<dbReference type="InterPro" id="IPR011050">
    <property type="entry name" value="Pectin_lyase_fold/virulence"/>
</dbReference>
<dbReference type="AlphaFoldDB" id="X1AQW4"/>
<name>X1AQW4_9ZZZZ</name>
<feature type="non-terminal residue" evidence="5">
    <location>
        <position position="297"/>
    </location>
</feature>
<dbReference type="PANTHER" id="PTHR22990">
    <property type="entry name" value="F-BOX ONLY PROTEIN"/>
    <property type="match status" value="1"/>
</dbReference>
<feature type="domain" description="Right handed beta helix" evidence="4">
    <location>
        <begin position="42"/>
        <end position="165"/>
    </location>
</feature>
<accession>X1AQW4</accession>
<gene>
    <name evidence="5" type="ORF">S01H4_34594</name>
</gene>
<comment type="pathway">
    <text evidence="1">Protein modification; protein ubiquitination.</text>
</comment>
<dbReference type="InterPro" id="IPR006626">
    <property type="entry name" value="PbH1"/>
</dbReference>
<reference evidence="5" key="1">
    <citation type="journal article" date="2014" name="Front. Microbiol.">
        <title>High frequency of phylogenetically diverse reductive dehalogenase-homologous genes in deep subseafloor sedimentary metagenomes.</title>
        <authorList>
            <person name="Kawai M."/>
            <person name="Futagami T."/>
            <person name="Toyoda A."/>
            <person name="Takaki Y."/>
            <person name="Nishi S."/>
            <person name="Hori S."/>
            <person name="Arai W."/>
            <person name="Tsubouchi T."/>
            <person name="Morono Y."/>
            <person name="Uchiyama I."/>
            <person name="Ito T."/>
            <person name="Fujiyama A."/>
            <person name="Inagaki F."/>
            <person name="Takami H."/>
        </authorList>
    </citation>
    <scope>NUCLEOTIDE SEQUENCE</scope>
    <source>
        <strain evidence="5">Expedition CK06-06</strain>
    </source>
</reference>
<dbReference type="SUPFAM" id="SSF51126">
    <property type="entry name" value="Pectin lyase-like"/>
    <property type="match status" value="2"/>
</dbReference>
<keyword evidence="3" id="KW-0833">Ubl conjugation pathway</keyword>
<evidence type="ECO:0000256" key="2">
    <source>
        <dbReference type="ARBA" id="ARBA00022737"/>
    </source>
</evidence>
<dbReference type="InterPro" id="IPR022441">
    <property type="entry name" value="Para_beta_helix_rpt-2"/>
</dbReference>
<protein>
    <recommendedName>
        <fullName evidence="4">Right handed beta helix domain-containing protein</fullName>
    </recommendedName>
</protein>
<sequence length="297" mass="33121">PNFHHDIDESNTVGGKPIFYKIGLIDQTFDENDNFGYLGLISCTNITVKNLDVNGIVIVDTTDSTISNVSSCNNTNGIYLYISSDNIIINCTAYNNDYGIHIHKSSNNNITNCNVYDNKYHGIYIPLSSYNNIANCNVYNNNYNGIFLIRSLNCTLRNNTIYNNTYNFDVDTLIINEFHHDIDATNTVNGKRMYYLADRENEVFDGTIYDFGYMALISCTNITVKNSDVCGILLADTTDSTVSNISSHNNVKGVSLWFSSGNSITNCDVCLNKYGIFLNTASNNIITNCDAYNNGYG</sequence>
<dbReference type="Pfam" id="PF13229">
    <property type="entry name" value="Beta_helix"/>
    <property type="match status" value="2"/>
</dbReference>
<dbReference type="InterPro" id="IPR051550">
    <property type="entry name" value="SCF-Subunits/Alg-Epimerases"/>
</dbReference>
<evidence type="ECO:0000259" key="4">
    <source>
        <dbReference type="Pfam" id="PF13229"/>
    </source>
</evidence>
<feature type="domain" description="Right handed beta helix" evidence="4">
    <location>
        <begin position="220"/>
        <end position="295"/>
    </location>
</feature>
<dbReference type="InterPro" id="IPR012334">
    <property type="entry name" value="Pectin_lyas_fold"/>
</dbReference>
<feature type="non-terminal residue" evidence="5">
    <location>
        <position position="1"/>
    </location>
</feature>
<evidence type="ECO:0000313" key="5">
    <source>
        <dbReference type="EMBL" id="GAG74703.1"/>
    </source>
</evidence>
<organism evidence="5">
    <name type="scientific">marine sediment metagenome</name>
    <dbReference type="NCBI Taxonomy" id="412755"/>
    <lineage>
        <taxon>unclassified sequences</taxon>
        <taxon>metagenomes</taxon>
        <taxon>ecological metagenomes</taxon>
    </lineage>
</organism>
<proteinExistence type="predicted"/>
<dbReference type="NCBIfam" id="TIGR03804">
    <property type="entry name" value="para_beta_helix"/>
    <property type="match status" value="4"/>
</dbReference>
<evidence type="ECO:0000256" key="1">
    <source>
        <dbReference type="ARBA" id="ARBA00004906"/>
    </source>
</evidence>
<dbReference type="EMBL" id="BART01018318">
    <property type="protein sequence ID" value="GAG74703.1"/>
    <property type="molecule type" value="Genomic_DNA"/>
</dbReference>
<comment type="caution">
    <text evidence="5">The sequence shown here is derived from an EMBL/GenBank/DDBJ whole genome shotgun (WGS) entry which is preliminary data.</text>
</comment>
<dbReference type="Gene3D" id="2.160.20.10">
    <property type="entry name" value="Single-stranded right-handed beta-helix, Pectin lyase-like"/>
    <property type="match status" value="2"/>
</dbReference>